<dbReference type="EMBL" id="JAYMYQ010000001">
    <property type="protein sequence ID" value="KAK7363532.1"/>
    <property type="molecule type" value="Genomic_DNA"/>
</dbReference>
<dbReference type="PANTHER" id="PTHR22814:SF320">
    <property type="entry name" value="OS01G0309800 PROTEIN"/>
    <property type="match status" value="1"/>
</dbReference>
<organism evidence="4 5">
    <name type="scientific">Canavalia gladiata</name>
    <name type="common">Sword bean</name>
    <name type="synonym">Dolichos gladiatus</name>
    <dbReference type="NCBI Taxonomy" id="3824"/>
    <lineage>
        <taxon>Eukaryota</taxon>
        <taxon>Viridiplantae</taxon>
        <taxon>Streptophyta</taxon>
        <taxon>Embryophyta</taxon>
        <taxon>Tracheophyta</taxon>
        <taxon>Spermatophyta</taxon>
        <taxon>Magnoliopsida</taxon>
        <taxon>eudicotyledons</taxon>
        <taxon>Gunneridae</taxon>
        <taxon>Pentapetalae</taxon>
        <taxon>rosids</taxon>
        <taxon>fabids</taxon>
        <taxon>Fabales</taxon>
        <taxon>Fabaceae</taxon>
        <taxon>Papilionoideae</taxon>
        <taxon>50 kb inversion clade</taxon>
        <taxon>NPAAA clade</taxon>
        <taxon>indigoferoid/millettioid clade</taxon>
        <taxon>Phaseoleae</taxon>
        <taxon>Canavalia</taxon>
    </lineage>
</organism>
<evidence type="ECO:0000313" key="4">
    <source>
        <dbReference type="EMBL" id="KAK7363532.1"/>
    </source>
</evidence>
<dbReference type="InterPro" id="IPR036163">
    <property type="entry name" value="HMA_dom_sf"/>
</dbReference>
<evidence type="ECO:0000259" key="3">
    <source>
        <dbReference type="PROSITE" id="PS50846"/>
    </source>
</evidence>
<gene>
    <name evidence="4" type="ORF">VNO77_05678</name>
</gene>
<evidence type="ECO:0000256" key="1">
    <source>
        <dbReference type="ARBA" id="ARBA00022723"/>
    </source>
</evidence>
<sequence>MQTPRVTQIQVRVDCNGCVQKIRKALNGIHGIHDLRVDFRRQKLTIIGLADPERVIKAIKKTKKNATICSNIELTPPSKPAESEPKGNKPTPNAKQPQPAEAPPSPASPPSEPPPEAIPSSSRPTKHTATRQCQNIPGTKDLEKIPMTHHLPIYVNRFNYGHNHVERWDRYNNSPVFLQEPSQSMYVTHSYNTHMPSPYVTEYEYVISPSRHTHFNCIEEYSVDHQNGNVNIASMFSDDNPNACSIV</sequence>
<feature type="domain" description="HMA" evidence="3">
    <location>
        <begin position="4"/>
        <end position="67"/>
    </location>
</feature>
<reference evidence="4 5" key="1">
    <citation type="submission" date="2024-01" db="EMBL/GenBank/DDBJ databases">
        <title>The genomes of 5 underutilized Papilionoideae crops provide insights into root nodulation and disease resistanc.</title>
        <authorList>
            <person name="Jiang F."/>
        </authorList>
    </citation>
    <scope>NUCLEOTIDE SEQUENCE [LARGE SCALE GENOMIC DNA]</scope>
    <source>
        <strain evidence="4">LVBAO_FW01</strain>
        <tissue evidence="4">Leaves</tissue>
    </source>
</reference>
<dbReference type="GO" id="GO:0046872">
    <property type="term" value="F:metal ion binding"/>
    <property type="evidence" value="ECO:0007669"/>
    <property type="project" value="UniProtKB-KW"/>
</dbReference>
<feature type="region of interest" description="Disordered" evidence="2">
    <location>
        <begin position="70"/>
        <end position="144"/>
    </location>
</feature>
<accession>A0AAN9N415</accession>
<feature type="compositionally biased region" description="Pro residues" evidence="2">
    <location>
        <begin position="100"/>
        <end position="117"/>
    </location>
</feature>
<dbReference type="Proteomes" id="UP001367508">
    <property type="component" value="Unassembled WGS sequence"/>
</dbReference>
<dbReference type="InterPro" id="IPR006121">
    <property type="entry name" value="HMA_dom"/>
</dbReference>
<dbReference type="Gene3D" id="3.30.70.100">
    <property type="match status" value="1"/>
</dbReference>
<evidence type="ECO:0000313" key="5">
    <source>
        <dbReference type="Proteomes" id="UP001367508"/>
    </source>
</evidence>
<proteinExistence type="predicted"/>
<comment type="caution">
    <text evidence="4">The sequence shown here is derived from an EMBL/GenBank/DDBJ whole genome shotgun (WGS) entry which is preliminary data.</text>
</comment>
<dbReference type="AlphaFoldDB" id="A0AAN9N415"/>
<dbReference type="Pfam" id="PF00403">
    <property type="entry name" value="HMA"/>
    <property type="match status" value="1"/>
</dbReference>
<keyword evidence="5" id="KW-1185">Reference proteome</keyword>
<keyword evidence="1" id="KW-0479">Metal-binding</keyword>
<dbReference type="CDD" id="cd00371">
    <property type="entry name" value="HMA"/>
    <property type="match status" value="1"/>
</dbReference>
<dbReference type="PROSITE" id="PS50846">
    <property type="entry name" value="HMA_2"/>
    <property type="match status" value="1"/>
</dbReference>
<name>A0AAN9N415_CANGL</name>
<dbReference type="SUPFAM" id="SSF55008">
    <property type="entry name" value="HMA, heavy metal-associated domain"/>
    <property type="match status" value="1"/>
</dbReference>
<evidence type="ECO:0000256" key="2">
    <source>
        <dbReference type="SAM" id="MobiDB-lite"/>
    </source>
</evidence>
<protein>
    <recommendedName>
        <fullName evidence="3">HMA domain-containing protein</fullName>
    </recommendedName>
</protein>
<dbReference type="PANTHER" id="PTHR22814">
    <property type="entry name" value="COPPER TRANSPORT PROTEIN ATOX1-RELATED"/>
    <property type="match status" value="1"/>
</dbReference>